<keyword evidence="3" id="KW-1185">Reference proteome</keyword>
<accession>A0ABR1S5A2</accession>
<proteinExistence type="predicted"/>
<comment type="caution">
    <text evidence="2">The sequence shown here is derived from an EMBL/GenBank/DDBJ whole genome shotgun (WGS) entry which is preliminary data.</text>
</comment>
<dbReference type="Proteomes" id="UP001396898">
    <property type="component" value="Unassembled WGS sequence"/>
</dbReference>
<sequence length="161" mass="17164">MSPPPSTPVQVPASAATYTPATKDTELRSNINSILLHDGHVDKIQEELLHSLHAHPSNWPSTIQAHALSLLRSGEATTFPALMQRVLEDVRHDTQAKAAAAEEGKNGEANGTATNGNNKKAVNGAASDVNNLAIPASVVQDLLRVTREHLDEVVEIDEEAS</sequence>
<evidence type="ECO:0000313" key="2">
    <source>
        <dbReference type="EMBL" id="KAK8026881.1"/>
    </source>
</evidence>
<feature type="region of interest" description="Disordered" evidence="1">
    <location>
        <begin position="97"/>
        <end position="121"/>
    </location>
</feature>
<gene>
    <name evidence="2" type="ORF">PG991_003937</name>
</gene>
<protein>
    <submittedName>
        <fullName evidence="2">Uncharacterized protein</fullName>
    </submittedName>
</protein>
<reference evidence="2 3" key="1">
    <citation type="submission" date="2023-01" db="EMBL/GenBank/DDBJ databases">
        <title>Analysis of 21 Apiospora genomes using comparative genomics revels a genus with tremendous synthesis potential of carbohydrate active enzymes and secondary metabolites.</title>
        <authorList>
            <person name="Sorensen T."/>
        </authorList>
    </citation>
    <scope>NUCLEOTIDE SEQUENCE [LARGE SCALE GENOMIC DNA]</scope>
    <source>
        <strain evidence="2 3">CBS 20057</strain>
    </source>
</reference>
<evidence type="ECO:0000256" key="1">
    <source>
        <dbReference type="SAM" id="MobiDB-lite"/>
    </source>
</evidence>
<name>A0ABR1S5A2_9PEZI</name>
<feature type="compositionally biased region" description="Low complexity" evidence="1">
    <location>
        <begin position="107"/>
        <end position="121"/>
    </location>
</feature>
<organism evidence="2 3">
    <name type="scientific">Apiospora marii</name>
    <dbReference type="NCBI Taxonomy" id="335849"/>
    <lineage>
        <taxon>Eukaryota</taxon>
        <taxon>Fungi</taxon>
        <taxon>Dikarya</taxon>
        <taxon>Ascomycota</taxon>
        <taxon>Pezizomycotina</taxon>
        <taxon>Sordariomycetes</taxon>
        <taxon>Xylariomycetidae</taxon>
        <taxon>Amphisphaeriales</taxon>
        <taxon>Apiosporaceae</taxon>
        <taxon>Apiospora</taxon>
    </lineage>
</organism>
<evidence type="ECO:0000313" key="3">
    <source>
        <dbReference type="Proteomes" id="UP001396898"/>
    </source>
</evidence>
<feature type="compositionally biased region" description="Basic and acidic residues" evidence="1">
    <location>
        <begin position="97"/>
        <end position="106"/>
    </location>
</feature>
<dbReference type="EMBL" id="JAQQWI010000007">
    <property type="protein sequence ID" value="KAK8026881.1"/>
    <property type="molecule type" value="Genomic_DNA"/>
</dbReference>